<dbReference type="InterPro" id="IPR025912">
    <property type="entry name" value="YrvL"/>
</dbReference>
<feature type="transmembrane region" description="Helical" evidence="1">
    <location>
        <begin position="12"/>
        <end position="33"/>
    </location>
</feature>
<dbReference type="RefSeq" id="WP_126991318.1">
    <property type="nucleotide sequence ID" value="NZ_JTFC01000036.1"/>
</dbReference>
<protein>
    <recommendedName>
        <fullName evidence="4">Regulatory protein YrvL</fullName>
    </recommendedName>
</protein>
<evidence type="ECO:0008006" key="4">
    <source>
        <dbReference type="Google" id="ProtNLM"/>
    </source>
</evidence>
<evidence type="ECO:0000313" key="2">
    <source>
        <dbReference type="EMBL" id="RUS53698.1"/>
    </source>
</evidence>
<sequence>MKEKFAISASLFVVALLFIGVGVIEFFALKILGLQYTSLWMGILFIVLYGVFDFIIAFFIGAIPSVLVELELLEKQYQAGLDFVIDYILALCLIGLLDAFMPSISITLYGTCIFALVTAIIHYKMNIHDDVESSSKA</sequence>
<evidence type="ECO:0000256" key="1">
    <source>
        <dbReference type="SAM" id="Phobius"/>
    </source>
</evidence>
<gene>
    <name evidence="2" type="ORF">QI30_14430</name>
</gene>
<feature type="transmembrane region" description="Helical" evidence="1">
    <location>
        <begin position="103"/>
        <end position="123"/>
    </location>
</feature>
<keyword evidence="1" id="KW-0812">Transmembrane</keyword>
<organism evidence="2 3">
    <name type="scientific">Candidatus Kurthia intestinigallinarum</name>
    <dbReference type="NCBI Taxonomy" id="1562256"/>
    <lineage>
        <taxon>Bacteria</taxon>
        <taxon>Bacillati</taxon>
        <taxon>Bacillota</taxon>
        <taxon>Bacilli</taxon>
        <taxon>Bacillales</taxon>
        <taxon>Caryophanaceae</taxon>
        <taxon>Kurthia</taxon>
    </lineage>
</organism>
<feature type="transmembrane region" description="Helical" evidence="1">
    <location>
        <begin position="39"/>
        <end position="67"/>
    </location>
</feature>
<proteinExistence type="predicted"/>
<dbReference type="OrthoDB" id="2942721at2"/>
<keyword evidence="1" id="KW-1133">Transmembrane helix</keyword>
<dbReference type="Proteomes" id="UP000288623">
    <property type="component" value="Unassembled WGS sequence"/>
</dbReference>
<keyword evidence="3" id="KW-1185">Reference proteome</keyword>
<reference evidence="2 3" key="1">
    <citation type="submission" date="2014-11" db="EMBL/GenBank/DDBJ databases">
        <title>Genome sequence and analysis of novel Kurthia sp.</title>
        <authorList>
            <person name="Lawson J.N."/>
            <person name="Gonzalez J.E."/>
            <person name="Rinauldi L."/>
            <person name="Xuan Z."/>
            <person name="Firman A."/>
            <person name="Shaddox L."/>
            <person name="Trudeau A."/>
            <person name="Shah S."/>
            <person name="Reiman D."/>
        </authorList>
    </citation>
    <scope>NUCLEOTIDE SEQUENCE [LARGE SCALE GENOMIC DNA]</scope>
    <source>
        <strain evidence="2 3">3B1D</strain>
    </source>
</reference>
<accession>A0A433RRP3</accession>
<dbReference type="Pfam" id="PF14184">
    <property type="entry name" value="YrvL"/>
    <property type="match status" value="1"/>
</dbReference>
<feature type="transmembrane region" description="Helical" evidence="1">
    <location>
        <begin position="79"/>
        <end position="97"/>
    </location>
</feature>
<dbReference type="EMBL" id="JTFC01000036">
    <property type="protein sequence ID" value="RUS53698.1"/>
    <property type="molecule type" value="Genomic_DNA"/>
</dbReference>
<evidence type="ECO:0000313" key="3">
    <source>
        <dbReference type="Proteomes" id="UP000288623"/>
    </source>
</evidence>
<comment type="caution">
    <text evidence="2">The sequence shown here is derived from an EMBL/GenBank/DDBJ whole genome shotgun (WGS) entry which is preliminary data.</text>
</comment>
<dbReference type="AlphaFoldDB" id="A0A433RRP3"/>
<name>A0A433RRP3_9BACL</name>
<keyword evidence="1" id="KW-0472">Membrane</keyword>